<evidence type="ECO:0000313" key="7">
    <source>
        <dbReference type="RefSeq" id="XP_013917675.1"/>
    </source>
</evidence>
<comment type="subcellular location">
    <subcellularLocation>
        <location evidence="1">Membrane</location>
        <topology evidence="1">Multi-pass membrane protein</topology>
    </subcellularLocation>
</comment>
<accession>A0A6I9Y8X3</accession>
<evidence type="ECO:0000256" key="1">
    <source>
        <dbReference type="ARBA" id="ARBA00004141"/>
    </source>
</evidence>
<dbReference type="SUPFAM" id="SSF103473">
    <property type="entry name" value="MFS general substrate transporter"/>
    <property type="match status" value="1"/>
</dbReference>
<keyword evidence="2 5" id="KW-0812">Transmembrane</keyword>
<evidence type="ECO:0000256" key="4">
    <source>
        <dbReference type="ARBA" id="ARBA00023136"/>
    </source>
</evidence>
<feature type="transmembrane region" description="Helical" evidence="5">
    <location>
        <begin position="110"/>
        <end position="130"/>
    </location>
</feature>
<feature type="transmembrane region" description="Helical" evidence="5">
    <location>
        <begin position="85"/>
        <end position="104"/>
    </location>
</feature>
<feature type="transmembrane region" description="Helical" evidence="5">
    <location>
        <begin position="52"/>
        <end position="73"/>
    </location>
</feature>
<dbReference type="OrthoDB" id="3639251at2759"/>
<dbReference type="GeneID" id="106545586"/>
<dbReference type="PANTHER" id="PTHR43184:SF9">
    <property type="entry name" value="GLUCOSE-6-PHOSPHATE EXCHANGER SLC37A2"/>
    <property type="match status" value="1"/>
</dbReference>
<name>A0A6I9Y8X3_9SAUR</name>
<gene>
    <name evidence="7" type="primary">LOC106545586</name>
</gene>
<dbReference type="GO" id="GO:0005789">
    <property type="term" value="C:endoplasmic reticulum membrane"/>
    <property type="evidence" value="ECO:0007669"/>
    <property type="project" value="TreeGrafter"/>
</dbReference>
<evidence type="ECO:0000256" key="3">
    <source>
        <dbReference type="ARBA" id="ARBA00022989"/>
    </source>
</evidence>
<dbReference type="GO" id="GO:0061513">
    <property type="term" value="F:glucose 6-phosphate:phosphate antiporter activity"/>
    <property type="evidence" value="ECO:0007669"/>
    <property type="project" value="TreeGrafter"/>
</dbReference>
<dbReference type="AlphaFoldDB" id="A0A6I9Y8X3"/>
<feature type="transmembrane region" description="Helical" evidence="5">
    <location>
        <begin position="27"/>
        <end position="46"/>
    </location>
</feature>
<keyword evidence="3 5" id="KW-1133">Transmembrane helix</keyword>
<evidence type="ECO:0000313" key="6">
    <source>
        <dbReference type="Proteomes" id="UP000504617"/>
    </source>
</evidence>
<dbReference type="InterPro" id="IPR036259">
    <property type="entry name" value="MFS_trans_sf"/>
</dbReference>
<organism evidence="6 7">
    <name type="scientific">Thamnophis sirtalis</name>
    <dbReference type="NCBI Taxonomy" id="35019"/>
    <lineage>
        <taxon>Eukaryota</taxon>
        <taxon>Metazoa</taxon>
        <taxon>Chordata</taxon>
        <taxon>Craniata</taxon>
        <taxon>Vertebrata</taxon>
        <taxon>Euteleostomi</taxon>
        <taxon>Lepidosauria</taxon>
        <taxon>Squamata</taxon>
        <taxon>Bifurcata</taxon>
        <taxon>Unidentata</taxon>
        <taxon>Episquamata</taxon>
        <taxon>Toxicofera</taxon>
        <taxon>Serpentes</taxon>
        <taxon>Colubroidea</taxon>
        <taxon>Colubridae</taxon>
        <taxon>Natricinae</taxon>
        <taxon>Thamnophis</taxon>
    </lineage>
</organism>
<dbReference type="GO" id="GO:0035435">
    <property type="term" value="P:phosphate ion transmembrane transport"/>
    <property type="evidence" value="ECO:0007669"/>
    <property type="project" value="TreeGrafter"/>
</dbReference>
<keyword evidence="4 5" id="KW-0472">Membrane</keyword>
<sequence length="143" mass="15437">MSTLFDVGGIIGGIVAGLVSDYTGGRATTCCAMLILAAPMLFLYNYVGQNGLGTSIAMLIICGGLVNGPYALITTAVSADLVRMNLFFILYSLSYYFLACHLSQRWQPTTFNSLGCSFAALHVCVCGFLFQFPPEGRRYFAQL</sequence>
<dbReference type="Gene3D" id="1.20.1250.20">
    <property type="entry name" value="MFS general substrate transporter like domains"/>
    <property type="match status" value="1"/>
</dbReference>
<dbReference type="PANTHER" id="PTHR43184">
    <property type="entry name" value="MAJOR FACILITATOR SUPERFAMILY TRANSPORTER 16, ISOFORM B"/>
    <property type="match status" value="1"/>
</dbReference>
<reference evidence="7" key="1">
    <citation type="submission" date="2025-08" db="UniProtKB">
        <authorList>
            <consortium name="RefSeq"/>
        </authorList>
    </citation>
    <scope>IDENTIFICATION</scope>
    <source>
        <tissue evidence="7">Skeletal muscle</tissue>
    </source>
</reference>
<protein>
    <submittedName>
        <fullName evidence="7">Sugar phosphate exchanger 2-like</fullName>
    </submittedName>
</protein>
<evidence type="ECO:0000256" key="2">
    <source>
        <dbReference type="ARBA" id="ARBA00022692"/>
    </source>
</evidence>
<dbReference type="KEGG" id="tsr:106545586"/>
<dbReference type="Proteomes" id="UP000504617">
    <property type="component" value="Unplaced"/>
</dbReference>
<keyword evidence="6" id="KW-1185">Reference proteome</keyword>
<dbReference type="RefSeq" id="XP_013917675.1">
    <property type="nucleotide sequence ID" value="XM_014062200.1"/>
</dbReference>
<proteinExistence type="predicted"/>
<evidence type="ECO:0000256" key="5">
    <source>
        <dbReference type="SAM" id="Phobius"/>
    </source>
</evidence>